<proteinExistence type="predicted"/>
<dbReference type="AlphaFoldDB" id="A0A3A9ZUW1"/>
<name>A0A3A9ZUW1_9ACTN</name>
<reference evidence="1 2" key="1">
    <citation type="journal article" date="2015" name="Antonie Van Leeuwenhoek">
        <title>Streptomyces klenkii sp. nov., isolated from deep marine sediment.</title>
        <authorList>
            <person name="Veyisoglu A."/>
            <person name="Sahin N."/>
        </authorList>
    </citation>
    <scope>NUCLEOTIDE SEQUENCE [LARGE SCALE GENOMIC DNA]</scope>
    <source>
        <strain evidence="1 2">KCTC 29202</strain>
    </source>
</reference>
<dbReference type="Proteomes" id="UP000270343">
    <property type="component" value="Unassembled WGS sequence"/>
</dbReference>
<keyword evidence="2" id="KW-1185">Reference proteome</keyword>
<evidence type="ECO:0000313" key="2">
    <source>
        <dbReference type="Proteomes" id="UP000270343"/>
    </source>
</evidence>
<gene>
    <name evidence="1" type="ORF">D7231_35520</name>
</gene>
<accession>A0A3A9ZUW1</accession>
<sequence>MAIGEHGVYAAQQQLELVANQRVVEAAGRATLAVLDLHDITATGHDVHSVEYIHVWQAIRTTRQVLIQEMRSALGRARRGSGW</sequence>
<organism evidence="1 2">
    <name type="scientific">Streptomyces klenkii</name>
    <dbReference type="NCBI Taxonomy" id="1420899"/>
    <lineage>
        <taxon>Bacteria</taxon>
        <taxon>Bacillati</taxon>
        <taxon>Actinomycetota</taxon>
        <taxon>Actinomycetes</taxon>
        <taxon>Kitasatosporales</taxon>
        <taxon>Streptomycetaceae</taxon>
        <taxon>Streptomyces</taxon>
    </lineage>
</organism>
<protein>
    <submittedName>
        <fullName evidence="1">Uncharacterized protein</fullName>
    </submittedName>
</protein>
<evidence type="ECO:0000313" key="1">
    <source>
        <dbReference type="EMBL" id="RKN51953.1"/>
    </source>
</evidence>
<dbReference type="EMBL" id="RBAM01000169">
    <property type="protein sequence ID" value="RKN51953.1"/>
    <property type="molecule type" value="Genomic_DNA"/>
</dbReference>
<comment type="caution">
    <text evidence="1">The sequence shown here is derived from an EMBL/GenBank/DDBJ whole genome shotgun (WGS) entry which is preliminary data.</text>
</comment>